<feature type="domain" description="Heterokaryon incompatibility" evidence="2">
    <location>
        <begin position="31"/>
        <end position="181"/>
    </location>
</feature>
<evidence type="ECO:0000313" key="3">
    <source>
        <dbReference type="EMBL" id="TGO47624.1"/>
    </source>
</evidence>
<dbReference type="PANTHER" id="PTHR24148:SF73">
    <property type="entry name" value="HET DOMAIN PROTEIN (AFU_ORTHOLOGUE AFUA_8G01020)"/>
    <property type="match status" value="1"/>
</dbReference>
<proteinExistence type="predicted"/>
<accession>A0A4Z1HFA9</accession>
<name>A0A4Z1HFA9_9HELO</name>
<dbReference type="OrthoDB" id="2157530at2759"/>
<gene>
    <name evidence="3" type="ORF">BCON_0270g00210</name>
</gene>
<dbReference type="PANTHER" id="PTHR24148">
    <property type="entry name" value="ANKYRIN REPEAT DOMAIN-CONTAINING PROTEIN 39 HOMOLOG-RELATED"/>
    <property type="match status" value="1"/>
</dbReference>
<evidence type="ECO:0000259" key="2">
    <source>
        <dbReference type="Pfam" id="PF06985"/>
    </source>
</evidence>
<organism evidence="3 4">
    <name type="scientific">Botryotinia convoluta</name>
    <dbReference type="NCBI Taxonomy" id="54673"/>
    <lineage>
        <taxon>Eukaryota</taxon>
        <taxon>Fungi</taxon>
        <taxon>Dikarya</taxon>
        <taxon>Ascomycota</taxon>
        <taxon>Pezizomycotina</taxon>
        <taxon>Leotiomycetes</taxon>
        <taxon>Helotiales</taxon>
        <taxon>Sclerotiniaceae</taxon>
        <taxon>Botryotinia</taxon>
    </lineage>
</organism>
<dbReference type="EMBL" id="PQXN01000269">
    <property type="protein sequence ID" value="TGO47624.1"/>
    <property type="molecule type" value="Genomic_DNA"/>
</dbReference>
<keyword evidence="4" id="KW-1185">Reference proteome</keyword>
<evidence type="ECO:0000313" key="4">
    <source>
        <dbReference type="Proteomes" id="UP000297527"/>
    </source>
</evidence>
<dbReference type="AlphaFoldDB" id="A0A4Z1HFA9"/>
<dbReference type="InterPro" id="IPR052895">
    <property type="entry name" value="HetReg/Transcr_Mod"/>
</dbReference>
<reference evidence="3 4" key="1">
    <citation type="submission" date="2017-12" db="EMBL/GenBank/DDBJ databases">
        <title>Comparative genomics of Botrytis spp.</title>
        <authorList>
            <person name="Valero-Jimenez C.A."/>
            <person name="Tapia P."/>
            <person name="Veloso J."/>
            <person name="Silva-Moreno E."/>
            <person name="Staats M."/>
            <person name="Valdes J.H."/>
            <person name="Van Kan J.A.L."/>
        </authorList>
    </citation>
    <scope>NUCLEOTIDE SEQUENCE [LARGE SCALE GENOMIC DNA]</scope>
    <source>
        <strain evidence="3 4">MUCL11595</strain>
    </source>
</reference>
<comment type="caution">
    <text evidence="3">The sequence shown here is derived from an EMBL/GenBank/DDBJ whole genome shotgun (WGS) entry which is preliminary data.</text>
</comment>
<dbReference type="Proteomes" id="UP000297527">
    <property type="component" value="Unassembled WGS sequence"/>
</dbReference>
<feature type="region of interest" description="Disordered" evidence="1">
    <location>
        <begin position="379"/>
        <end position="399"/>
    </location>
</feature>
<protein>
    <recommendedName>
        <fullName evidence="2">Heterokaryon incompatibility domain-containing protein</fullName>
    </recommendedName>
</protein>
<sequence length="545" mass="62154">MHTFPNTIISQSHQSYSARQSRILFQQDRKYNALSYAWGNPARLSPIVVNDVEVLVHANLAKCLRQLTSNMKAESQQSTFLWVDAICIDQNDLIEQAIEVKRMGMICSFAETVIVWIGAPRIESDALNLRDILRRLDRTRRDIDPRLLDLEWPVWSDNNSSRIINQFFSKEWWQRTWVFQEIVLAKTIFLHYGTVSFTWDTVSSAQLHFYFLDSNCAVSPGTIPDGVFKAMRRVLTINVVRDSRARGLKVRLTQLLWMDRRSFCSDPRDRIYGLLGLAEDQDNVSPDYTKPVQSLNIICMLPKSRRMDGLPSWVPDFTASSPPRNFMSFLSKDPNTFHVFMAPGTMPFSGVQVEAGVLSAKGIILDVVDGMGSATVVARSTPPSPLSHENLQQSTTNNSRYPNKNGLLHAIWKTLVSSRTTHNTKATSASGTVYLTFKSVTIPKENWLLEDVWKWKELDEIRLFYANNAMLKVAGKSLSDWINIALPVFEPNLDASVKDIKKEIRYLPYHVRSTLRNQRFLVTASGYIGYVPNETKRGDTICILY</sequence>
<dbReference type="Pfam" id="PF06985">
    <property type="entry name" value="HET"/>
    <property type="match status" value="1"/>
</dbReference>
<dbReference type="InterPro" id="IPR010730">
    <property type="entry name" value="HET"/>
</dbReference>
<feature type="compositionally biased region" description="Polar residues" evidence="1">
    <location>
        <begin position="387"/>
        <end position="399"/>
    </location>
</feature>
<evidence type="ECO:0000256" key="1">
    <source>
        <dbReference type="SAM" id="MobiDB-lite"/>
    </source>
</evidence>